<gene>
    <name evidence="4" type="ordered locus">PMT_1298</name>
</gene>
<reference evidence="4 5" key="1">
    <citation type="journal article" date="2003" name="Nature">
        <title>Genome divergence in two Prochlorococcus ecotypes reflects oceanic niche differentiation.</title>
        <authorList>
            <person name="Rocap G."/>
            <person name="Larimer F.W."/>
            <person name="Lamerdin J.E."/>
            <person name="Malfatti S."/>
            <person name="Chain P."/>
            <person name="Ahlgren N.A."/>
            <person name="Arellano A."/>
            <person name="Coleman M."/>
            <person name="Hauser L."/>
            <person name="Hess W.R."/>
            <person name="Johnson Z.I."/>
            <person name="Land M.L."/>
            <person name="Lindell D."/>
            <person name="Post A.F."/>
            <person name="Regala W."/>
            <person name="Shah M."/>
            <person name="Shaw S.L."/>
            <person name="Steglich C."/>
            <person name="Sullivan M.B."/>
            <person name="Ting C.S."/>
            <person name="Tolonen A."/>
            <person name="Webb E.A."/>
            <person name="Zinser E.R."/>
            <person name="Chisholm S.W."/>
        </authorList>
    </citation>
    <scope>NUCLEOTIDE SEQUENCE [LARGE SCALE GENOMIC DNA]</scope>
    <source>
        <strain evidence="5">MIT 9313</strain>
    </source>
</reference>
<accession>Q7V675</accession>
<comment type="function">
    <text evidence="3">Nucleotide-binding protein.</text>
</comment>
<dbReference type="InterPro" id="IPR035571">
    <property type="entry name" value="UPF0234-like_C"/>
</dbReference>
<proteinExistence type="inferred from homology"/>
<dbReference type="eggNOG" id="COG1666">
    <property type="taxonomic scope" value="Bacteria"/>
</dbReference>
<dbReference type="Gene3D" id="3.30.70.860">
    <property type="match status" value="1"/>
</dbReference>
<evidence type="ECO:0000256" key="1">
    <source>
        <dbReference type="ARBA" id="ARBA00022741"/>
    </source>
</evidence>
<dbReference type="PANTHER" id="PTHR30476:SF0">
    <property type="entry name" value="UPF0234 PROTEIN YAJQ"/>
    <property type="match status" value="1"/>
</dbReference>
<dbReference type="Pfam" id="PF04461">
    <property type="entry name" value="YajQ"/>
    <property type="match status" value="1"/>
</dbReference>
<dbReference type="InterPro" id="IPR035570">
    <property type="entry name" value="UPF0234_N"/>
</dbReference>
<evidence type="ECO:0000313" key="4">
    <source>
        <dbReference type="EMBL" id="CAE21473.1"/>
    </source>
</evidence>
<dbReference type="HOGENOM" id="CLU_099839_0_0_3"/>
<protein>
    <recommendedName>
        <fullName evidence="3">Nucleotide-binding protein PMT_1298</fullName>
    </recommendedName>
</protein>
<dbReference type="PANTHER" id="PTHR30476">
    <property type="entry name" value="UPF0234 PROTEIN YAJQ"/>
    <property type="match status" value="1"/>
</dbReference>
<dbReference type="KEGG" id="pmt:PMT_1298"/>
<evidence type="ECO:0000256" key="3">
    <source>
        <dbReference type="HAMAP-Rule" id="MF_00632"/>
    </source>
</evidence>
<keyword evidence="1 3" id="KW-0547">Nucleotide-binding</keyword>
<dbReference type="NCBIfam" id="NF003819">
    <property type="entry name" value="PRK05412.1"/>
    <property type="match status" value="1"/>
</dbReference>
<evidence type="ECO:0000256" key="2">
    <source>
        <dbReference type="ARBA" id="ARBA00093450"/>
    </source>
</evidence>
<dbReference type="CDD" id="cd11740">
    <property type="entry name" value="YajQ_like"/>
    <property type="match status" value="1"/>
</dbReference>
<comment type="similarity">
    <text evidence="2 3">Belongs to the YajQ family.</text>
</comment>
<dbReference type="SUPFAM" id="SSF89963">
    <property type="entry name" value="YajQ-like"/>
    <property type="match status" value="2"/>
</dbReference>
<organism evidence="4 5">
    <name type="scientific">Prochlorococcus marinus (strain MIT 9313)</name>
    <dbReference type="NCBI Taxonomy" id="74547"/>
    <lineage>
        <taxon>Bacteria</taxon>
        <taxon>Bacillati</taxon>
        <taxon>Cyanobacteriota</taxon>
        <taxon>Cyanophyceae</taxon>
        <taxon>Synechococcales</taxon>
        <taxon>Prochlorococcaceae</taxon>
        <taxon>Prochlorococcus</taxon>
    </lineage>
</organism>
<dbReference type="Proteomes" id="UP000001423">
    <property type="component" value="Chromosome"/>
</dbReference>
<keyword evidence="5" id="KW-1185">Reference proteome</keyword>
<dbReference type="GO" id="GO:0000166">
    <property type="term" value="F:nucleotide binding"/>
    <property type="evidence" value="ECO:0007669"/>
    <property type="project" value="UniProtKB-UniRule"/>
</dbReference>
<name>Q7V675_PROMM</name>
<dbReference type="HAMAP" id="MF_00632">
    <property type="entry name" value="UPF0234"/>
    <property type="match status" value="1"/>
</dbReference>
<dbReference type="Gene3D" id="3.30.70.990">
    <property type="entry name" value="YajQ-like, domain 2"/>
    <property type="match status" value="1"/>
</dbReference>
<dbReference type="EMBL" id="BX548175">
    <property type="protein sequence ID" value="CAE21473.1"/>
    <property type="molecule type" value="Genomic_DNA"/>
</dbReference>
<sequence>MRTWSDCSWCSLRWPDDRAASFCVDDWDGWRWNWLGCRLRYRGKPQRILSLSLIRARSGRVGPGLAEMLGRLSSEPFLDMATYSFDVVSDFDRQELVNALDQVRRDVGQRYDLKDSNTEIELTESEVLITTASDMTLQAVEDVLRAKATKRNLSLKIFDFQTPEAVGGSRVKQVVRLRKGLSQEIAKKLSKSVRDELKKVTVAIQGESLRITGKNKDDLQAAIQLVKSKEDDLDVPLQFENYR</sequence>
<evidence type="ECO:0000313" key="5">
    <source>
        <dbReference type="Proteomes" id="UP000001423"/>
    </source>
</evidence>
<dbReference type="AlphaFoldDB" id="Q7V675"/>
<dbReference type="GO" id="GO:0005829">
    <property type="term" value="C:cytosol"/>
    <property type="evidence" value="ECO:0007669"/>
    <property type="project" value="TreeGrafter"/>
</dbReference>
<dbReference type="InterPro" id="IPR007551">
    <property type="entry name" value="YajQ/Smlt4090-like"/>
</dbReference>
<dbReference type="InterPro" id="IPR036183">
    <property type="entry name" value="YajQ-like_sf"/>
</dbReference>